<dbReference type="EMBL" id="CABVGY010000003">
    <property type="protein sequence ID" value="VVM47990.1"/>
    <property type="molecule type" value="Genomic_DNA"/>
</dbReference>
<name>A0A5E6Q0B5_PSEFL</name>
<sequence length="81" mass="9057">MNLQAHQIADEAINLIDATHDHIGWLSALMTAIRADAQHNKGRDLEKLTGLGQFLGNDWKHYLDGQAKRLRGQLDVVEVSL</sequence>
<reference evidence="1 2" key="1">
    <citation type="submission" date="2019-09" db="EMBL/GenBank/DDBJ databases">
        <authorList>
            <person name="Chandra G."/>
            <person name="Truman W A."/>
        </authorList>
    </citation>
    <scope>NUCLEOTIDE SEQUENCE [LARGE SCALE GENOMIC DNA]</scope>
    <source>
        <strain evidence="1">PS659</strain>
    </source>
</reference>
<dbReference type="AlphaFoldDB" id="A0A5E6Q0B5"/>
<dbReference type="OrthoDB" id="6978220at2"/>
<evidence type="ECO:0000313" key="2">
    <source>
        <dbReference type="Proteomes" id="UP000326729"/>
    </source>
</evidence>
<accession>A0A5E6Q0B5</accession>
<protein>
    <submittedName>
        <fullName evidence="1">Uncharacterized protein</fullName>
    </submittedName>
</protein>
<proteinExistence type="predicted"/>
<dbReference type="RefSeq" id="WP_150714809.1">
    <property type="nucleotide sequence ID" value="NZ_CABVGY010000003.1"/>
</dbReference>
<dbReference type="Proteomes" id="UP000326729">
    <property type="component" value="Unassembled WGS sequence"/>
</dbReference>
<evidence type="ECO:0000313" key="1">
    <source>
        <dbReference type="EMBL" id="VVM47990.1"/>
    </source>
</evidence>
<gene>
    <name evidence="1" type="ORF">PS659_00646</name>
</gene>
<organism evidence="1 2">
    <name type="scientific">Pseudomonas fluorescens</name>
    <dbReference type="NCBI Taxonomy" id="294"/>
    <lineage>
        <taxon>Bacteria</taxon>
        <taxon>Pseudomonadati</taxon>
        <taxon>Pseudomonadota</taxon>
        <taxon>Gammaproteobacteria</taxon>
        <taxon>Pseudomonadales</taxon>
        <taxon>Pseudomonadaceae</taxon>
        <taxon>Pseudomonas</taxon>
    </lineage>
</organism>